<dbReference type="SUPFAM" id="SSF54909">
    <property type="entry name" value="Dimeric alpha+beta barrel"/>
    <property type="match status" value="1"/>
</dbReference>
<sequence>MYIAISEVSVPVAGIECLKAAFCNRLGAVDGWPGFIGLEVLQDRCEPGRFLMVTRWSSREAFRSYMRSPDHRRSHARVPVGDAGPRLAGFREYEKVAG</sequence>
<reference evidence="2" key="1">
    <citation type="submission" date="2020-10" db="EMBL/GenBank/DDBJ databases">
        <title>Ca. Dormibacterota MAGs.</title>
        <authorList>
            <person name="Montgomery K."/>
        </authorList>
    </citation>
    <scope>NUCLEOTIDE SEQUENCE [LARGE SCALE GENOMIC DNA]</scope>
    <source>
        <strain evidence="2">SC8812_S17_10</strain>
    </source>
</reference>
<proteinExistence type="predicted"/>
<protein>
    <submittedName>
        <fullName evidence="2">Antibiotic biosynthesis monooxygenase</fullName>
    </submittedName>
</protein>
<dbReference type="EMBL" id="JAEKNR010000209">
    <property type="protein sequence ID" value="MBJ7600487.1"/>
    <property type="molecule type" value="Genomic_DNA"/>
</dbReference>
<organism evidence="2 3">
    <name type="scientific">Candidatus Nephthysia bennettiae</name>
    <dbReference type="NCBI Taxonomy" id="3127016"/>
    <lineage>
        <taxon>Bacteria</taxon>
        <taxon>Bacillati</taxon>
        <taxon>Candidatus Dormiibacterota</taxon>
        <taxon>Candidatus Dormibacteria</taxon>
        <taxon>Candidatus Dormibacterales</taxon>
        <taxon>Candidatus Dormibacteraceae</taxon>
        <taxon>Candidatus Nephthysia</taxon>
    </lineage>
</organism>
<dbReference type="Proteomes" id="UP000612893">
    <property type="component" value="Unassembled WGS sequence"/>
</dbReference>
<comment type="caution">
    <text evidence="2">The sequence shown here is derived from an EMBL/GenBank/DDBJ whole genome shotgun (WGS) entry which is preliminary data.</text>
</comment>
<keyword evidence="2" id="KW-0560">Oxidoreductase</keyword>
<keyword evidence="2" id="KW-0503">Monooxygenase</keyword>
<dbReference type="RefSeq" id="WP_338204339.1">
    <property type="nucleotide sequence ID" value="NZ_JAEKNR010000209.1"/>
</dbReference>
<accession>A0A934NFA0</accession>
<dbReference type="Pfam" id="PF03992">
    <property type="entry name" value="ABM"/>
    <property type="match status" value="1"/>
</dbReference>
<dbReference type="GO" id="GO:0004497">
    <property type="term" value="F:monooxygenase activity"/>
    <property type="evidence" value="ECO:0007669"/>
    <property type="project" value="UniProtKB-KW"/>
</dbReference>
<dbReference type="InterPro" id="IPR007138">
    <property type="entry name" value="ABM_dom"/>
</dbReference>
<keyword evidence="3" id="KW-1185">Reference proteome</keyword>
<dbReference type="AlphaFoldDB" id="A0A934NFA0"/>
<evidence type="ECO:0000313" key="2">
    <source>
        <dbReference type="EMBL" id="MBJ7600487.1"/>
    </source>
</evidence>
<dbReference type="InterPro" id="IPR011008">
    <property type="entry name" value="Dimeric_a/b-barrel"/>
</dbReference>
<dbReference type="Gene3D" id="3.30.70.100">
    <property type="match status" value="1"/>
</dbReference>
<evidence type="ECO:0000259" key="1">
    <source>
        <dbReference type="PROSITE" id="PS51725"/>
    </source>
</evidence>
<name>A0A934NFA0_9BACT</name>
<dbReference type="PROSITE" id="PS51725">
    <property type="entry name" value="ABM"/>
    <property type="match status" value="1"/>
</dbReference>
<feature type="domain" description="ABM" evidence="1">
    <location>
        <begin position="2"/>
        <end position="93"/>
    </location>
</feature>
<evidence type="ECO:0000313" key="3">
    <source>
        <dbReference type="Proteomes" id="UP000612893"/>
    </source>
</evidence>
<gene>
    <name evidence="2" type="ORF">JF922_20755</name>
</gene>